<sequence length="517" mass="55358">MREPYLLGYAAHDFGAPEPSAENFPRVTSAEQGPPQETAASWRPRTLAYEWARAFHHGSELHGGAGAGGEFQSYWYMALLPSDGLCGEQEAAQRRGPSRGSGLALGAQWWLLAGIAAAAVALTGIAGAALASRPRPQQSGACCAEPRARCLACQREVSVASYCGELNGSSAEDGQVGCDDVCSESAESVITDAREVEDVLSREGCCAACTADAGCISWHFGYVPDAPYKLKYRNGHLPRCWVRRRNTTGETHDRGGPYTLFCLSVLLPCGANTELLRMQVDLNYSIFGCDAFAVYGDTAADLGRGVTAEVFSLDLGCPDGDELVGASVYKELWTHVATEGRYGRFDWTVMVDPGSVFFPDRLRLALAGKDRRRPGQPLVKDSLDAKAASFLSSCEQELRGHLVVLSSAAVKTLAGGQDTCSVPADESTYLQSCLLEVGASQISDRDDLLASDACHTEGWAQCQSPHVAFARFASEVDYKACVVEAAKAEGGRRLSLAPAPPVPKAEMKPESTRGHWR</sequence>
<keyword evidence="4" id="KW-1185">Reference proteome</keyword>
<keyword evidence="2" id="KW-0472">Membrane</keyword>
<comment type="caution">
    <text evidence="3">The sequence shown here is derived from an EMBL/GenBank/DDBJ whole genome shotgun (WGS) entry which is preliminary data.</text>
</comment>
<protein>
    <recommendedName>
        <fullName evidence="5">Apple domain-containing protein</fullName>
    </recommendedName>
</protein>
<gene>
    <name evidence="3" type="ORF">PCOR1329_LOCUS76877</name>
</gene>
<evidence type="ECO:0000256" key="2">
    <source>
        <dbReference type="SAM" id="Phobius"/>
    </source>
</evidence>
<keyword evidence="2" id="KW-0812">Transmembrane</keyword>
<feature type="region of interest" description="Disordered" evidence="1">
    <location>
        <begin position="16"/>
        <end position="40"/>
    </location>
</feature>
<organism evidence="3 4">
    <name type="scientific">Prorocentrum cordatum</name>
    <dbReference type="NCBI Taxonomy" id="2364126"/>
    <lineage>
        <taxon>Eukaryota</taxon>
        <taxon>Sar</taxon>
        <taxon>Alveolata</taxon>
        <taxon>Dinophyceae</taxon>
        <taxon>Prorocentrales</taxon>
        <taxon>Prorocentraceae</taxon>
        <taxon>Prorocentrum</taxon>
    </lineage>
</organism>
<feature type="transmembrane region" description="Helical" evidence="2">
    <location>
        <begin position="109"/>
        <end position="131"/>
    </location>
</feature>
<feature type="region of interest" description="Disordered" evidence="1">
    <location>
        <begin position="494"/>
        <end position="517"/>
    </location>
</feature>
<reference evidence="3" key="1">
    <citation type="submission" date="2023-10" db="EMBL/GenBank/DDBJ databases">
        <authorList>
            <person name="Chen Y."/>
            <person name="Shah S."/>
            <person name="Dougan E. K."/>
            <person name="Thang M."/>
            <person name="Chan C."/>
        </authorList>
    </citation>
    <scope>NUCLEOTIDE SEQUENCE [LARGE SCALE GENOMIC DNA]</scope>
</reference>
<evidence type="ECO:0008006" key="5">
    <source>
        <dbReference type="Google" id="ProtNLM"/>
    </source>
</evidence>
<proteinExistence type="predicted"/>
<evidence type="ECO:0000313" key="3">
    <source>
        <dbReference type="EMBL" id="CAK0899348.1"/>
    </source>
</evidence>
<dbReference type="Proteomes" id="UP001189429">
    <property type="component" value="Unassembled WGS sequence"/>
</dbReference>
<dbReference type="EMBL" id="CAUYUJ010020588">
    <property type="protein sequence ID" value="CAK0899348.1"/>
    <property type="molecule type" value="Genomic_DNA"/>
</dbReference>
<feature type="compositionally biased region" description="Basic and acidic residues" evidence="1">
    <location>
        <begin position="505"/>
        <end position="517"/>
    </location>
</feature>
<evidence type="ECO:0000256" key="1">
    <source>
        <dbReference type="SAM" id="MobiDB-lite"/>
    </source>
</evidence>
<keyword evidence="2" id="KW-1133">Transmembrane helix</keyword>
<accession>A0ABN9XLH6</accession>
<evidence type="ECO:0000313" key="4">
    <source>
        <dbReference type="Proteomes" id="UP001189429"/>
    </source>
</evidence>
<name>A0ABN9XLH6_9DINO</name>